<accession>A0ABY7D8A8</accession>
<organism evidence="2 3">
    <name type="scientific">Mya arenaria</name>
    <name type="common">Soft-shell clam</name>
    <dbReference type="NCBI Taxonomy" id="6604"/>
    <lineage>
        <taxon>Eukaryota</taxon>
        <taxon>Metazoa</taxon>
        <taxon>Spiralia</taxon>
        <taxon>Lophotrochozoa</taxon>
        <taxon>Mollusca</taxon>
        <taxon>Bivalvia</taxon>
        <taxon>Autobranchia</taxon>
        <taxon>Heteroconchia</taxon>
        <taxon>Euheterodonta</taxon>
        <taxon>Imparidentia</taxon>
        <taxon>Neoheterodontei</taxon>
        <taxon>Myida</taxon>
        <taxon>Myoidea</taxon>
        <taxon>Myidae</taxon>
        <taxon>Mya</taxon>
    </lineage>
</organism>
<keyword evidence="3" id="KW-1185">Reference proteome</keyword>
<dbReference type="EMBL" id="CP111012">
    <property type="protein sequence ID" value="WAQ93609.1"/>
    <property type="molecule type" value="Genomic_DNA"/>
</dbReference>
<evidence type="ECO:0000313" key="2">
    <source>
        <dbReference type="EMBL" id="WAQ93609.1"/>
    </source>
</evidence>
<name>A0ABY7D8A8_MYAAR</name>
<dbReference type="Proteomes" id="UP001164746">
    <property type="component" value="Chromosome 1"/>
</dbReference>
<protein>
    <recommendedName>
        <fullName evidence="4">B box-type domain-containing protein</fullName>
    </recommendedName>
</protein>
<sequence length="596" mass="66579">MTFELNYTKKAMSSVCDKHSKSAIAVCTAHKVLLCTSCLIQNTHPETDCVRHELEDLADQKDLALVQSLNTLKAIRDTKSNALNTKQSILKEKEALLQRVKVFRDDMDSKIDGMFNKTTKIIENLARDLDKKYEHAADEIDNILSKYEKDVAEFDENTVHEMEQKSAAAKDCLKKFELDDKLMCDFTPNGKLIDAIRYTVLGTVVFVEQRHFVDTAMKSPSIEETNKESDGVTRRPKSFIYVEDESKLKLKASPKSKRRSLGATIEKKLAAHTDGKASVRRLLERFGIREKKSKDAGQIPEGAAGAEIKGEVFTEVSFNSEQDVQDRKNTTISISSDSLTGLCRFTSISLLASEICLLDDKSSSLIVCDTSGTVTEILKKNKMLKMIKVDKDTVAVLSRDQSSQYKVSEYIVAEDGIKTKCLFTAKEEMGEVFGFDFDHASEKYALASQNGIFVYTAECQLDKKHDHVNLLRLLKTKDAGQLNAVFSFHTEDVYIIDAEEKSWTCFSIKTNQVTWTMQNNNIHPHSFLLRKDSLFLAHGHSLVPVDVKSGVLTETATVESSVDILSAIIAEDSDVAIVTASSVDPKESKIITFLGL</sequence>
<keyword evidence="1" id="KW-0175">Coiled coil</keyword>
<proteinExistence type="predicted"/>
<feature type="coiled-coil region" evidence="1">
    <location>
        <begin position="126"/>
        <end position="157"/>
    </location>
</feature>
<gene>
    <name evidence="2" type="ORF">MAR_006080</name>
</gene>
<reference evidence="2" key="1">
    <citation type="submission" date="2022-11" db="EMBL/GenBank/DDBJ databases">
        <title>Centuries of genome instability and evolution in soft-shell clam transmissible cancer (bioRxiv).</title>
        <authorList>
            <person name="Hart S.F.M."/>
            <person name="Yonemitsu M.A."/>
            <person name="Giersch R.M."/>
            <person name="Beal B.F."/>
            <person name="Arriagada G."/>
            <person name="Davis B.W."/>
            <person name="Ostrander E.A."/>
            <person name="Goff S.P."/>
            <person name="Metzger M.J."/>
        </authorList>
    </citation>
    <scope>NUCLEOTIDE SEQUENCE</scope>
    <source>
        <strain evidence="2">MELC-2E11</strain>
        <tissue evidence="2">Siphon/mantle</tissue>
    </source>
</reference>
<evidence type="ECO:0008006" key="4">
    <source>
        <dbReference type="Google" id="ProtNLM"/>
    </source>
</evidence>
<evidence type="ECO:0000256" key="1">
    <source>
        <dbReference type="SAM" id="Coils"/>
    </source>
</evidence>
<evidence type="ECO:0000313" key="3">
    <source>
        <dbReference type="Proteomes" id="UP001164746"/>
    </source>
</evidence>